<dbReference type="AlphaFoldDB" id="A0A078FVQ9"/>
<dbReference type="SMR" id="A0A078FVQ9"/>
<dbReference type="Proteomes" id="UP000028999">
    <property type="component" value="Unassembled WGS sequence"/>
</dbReference>
<dbReference type="PANTHER" id="PTHR35324">
    <property type="entry name" value="BNAA08G03750D PROTEIN"/>
    <property type="match status" value="1"/>
</dbReference>
<dbReference type="Gramene" id="CDY17011">
    <property type="protein sequence ID" value="CDY17011"/>
    <property type="gene ID" value="GSBRNA2T00094962001"/>
</dbReference>
<gene>
    <name evidence="2" type="primary">BnaA08g03750D</name>
    <name evidence="2" type="ORF">GSBRNA2T00094962001</name>
</gene>
<dbReference type="EMBL" id="LK032069">
    <property type="protein sequence ID" value="CDY17011.1"/>
    <property type="molecule type" value="Genomic_DNA"/>
</dbReference>
<accession>A0A078FVQ9</accession>
<evidence type="ECO:0000313" key="2">
    <source>
        <dbReference type="EMBL" id="CDY17011.1"/>
    </source>
</evidence>
<feature type="compositionally biased region" description="Basic and acidic residues" evidence="1">
    <location>
        <begin position="12"/>
        <end position="22"/>
    </location>
</feature>
<evidence type="ECO:0000313" key="3">
    <source>
        <dbReference type="Proteomes" id="UP000028999"/>
    </source>
</evidence>
<dbReference type="OMA" id="HEGNNDH"/>
<organism evidence="2 3">
    <name type="scientific">Brassica napus</name>
    <name type="common">Rape</name>
    <dbReference type="NCBI Taxonomy" id="3708"/>
    <lineage>
        <taxon>Eukaryota</taxon>
        <taxon>Viridiplantae</taxon>
        <taxon>Streptophyta</taxon>
        <taxon>Embryophyta</taxon>
        <taxon>Tracheophyta</taxon>
        <taxon>Spermatophyta</taxon>
        <taxon>Magnoliopsida</taxon>
        <taxon>eudicotyledons</taxon>
        <taxon>Gunneridae</taxon>
        <taxon>Pentapetalae</taxon>
        <taxon>rosids</taxon>
        <taxon>malvids</taxon>
        <taxon>Brassicales</taxon>
        <taxon>Brassicaceae</taxon>
        <taxon>Brassiceae</taxon>
        <taxon>Brassica</taxon>
    </lineage>
</organism>
<feature type="compositionally biased region" description="Polar residues" evidence="1">
    <location>
        <begin position="1"/>
        <end position="11"/>
    </location>
</feature>
<name>A0A078FVQ9_BRANA</name>
<keyword evidence="3" id="KW-1185">Reference proteome</keyword>
<proteinExistence type="predicted"/>
<dbReference type="PaxDb" id="3708-A0A078FVQ9"/>
<feature type="region of interest" description="Disordered" evidence="1">
    <location>
        <begin position="1"/>
        <end position="25"/>
    </location>
</feature>
<evidence type="ECO:0000256" key="1">
    <source>
        <dbReference type="SAM" id="MobiDB-lite"/>
    </source>
</evidence>
<protein>
    <submittedName>
        <fullName evidence="2">BnaA08g03750D protein</fullName>
    </submittedName>
</protein>
<reference evidence="2 3" key="1">
    <citation type="journal article" date="2014" name="Science">
        <title>Plant genetics. Early allopolyploid evolution in the post-Neolithic Brassica napus oilseed genome.</title>
        <authorList>
            <person name="Chalhoub B."/>
            <person name="Denoeud F."/>
            <person name="Liu S."/>
            <person name="Parkin I.A."/>
            <person name="Tang H."/>
            <person name="Wang X."/>
            <person name="Chiquet J."/>
            <person name="Belcram H."/>
            <person name="Tong C."/>
            <person name="Samans B."/>
            <person name="Correa M."/>
            <person name="Da Silva C."/>
            <person name="Just J."/>
            <person name="Falentin C."/>
            <person name="Koh C.S."/>
            <person name="Le Clainche I."/>
            <person name="Bernard M."/>
            <person name="Bento P."/>
            <person name="Noel B."/>
            <person name="Labadie K."/>
            <person name="Alberti A."/>
            <person name="Charles M."/>
            <person name="Arnaud D."/>
            <person name="Guo H."/>
            <person name="Daviaud C."/>
            <person name="Alamery S."/>
            <person name="Jabbari K."/>
            <person name="Zhao M."/>
            <person name="Edger P.P."/>
            <person name="Chelaifa H."/>
            <person name="Tack D."/>
            <person name="Lassalle G."/>
            <person name="Mestiri I."/>
            <person name="Schnel N."/>
            <person name="Le Paslier M.C."/>
            <person name="Fan G."/>
            <person name="Renault V."/>
            <person name="Bayer P.E."/>
            <person name="Golicz A.A."/>
            <person name="Manoli S."/>
            <person name="Lee T.H."/>
            <person name="Thi V.H."/>
            <person name="Chalabi S."/>
            <person name="Hu Q."/>
            <person name="Fan C."/>
            <person name="Tollenaere R."/>
            <person name="Lu Y."/>
            <person name="Battail C."/>
            <person name="Shen J."/>
            <person name="Sidebottom C.H."/>
            <person name="Wang X."/>
            <person name="Canaguier A."/>
            <person name="Chauveau A."/>
            <person name="Berard A."/>
            <person name="Deniot G."/>
            <person name="Guan M."/>
            <person name="Liu Z."/>
            <person name="Sun F."/>
            <person name="Lim Y.P."/>
            <person name="Lyons E."/>
            <person name="Town C.D."/>
            <person name="Bancroft I."/>
            <person name="Wang X."/>
            <person name="Meng J."/>
            <person name="Ma J."/>
            <person name="Pires J.C."/>
            <person name="King G.J."/>
            <person name="Brunel D."/>
            <person name="Delourme R."/>
            <person name="Renard M."/>
            <person name="Aury J.M."/>
            <person name="Adams K.L."/>
            <person name="Batley J."/>
            <person name="Snowdon R.J."/>
            <person name="Tost J."/>
            <person name="Edwards D."/>
            <person name="Zhou Y."/>
            <person name="Hua W."/>
            <person name="Sharpe A.G."/>
            <person name="Paterson A.H."/>
            <person name="Guan C."/>
            <person name="Wincker P."/>
        </authorList>
    </citation>
    <scope>NUCLEOTIDE SEQUENCE [LARGE SCALE GENOMIC DNA]</scope>
    <source>
        <strain evidence="3">cv. Darmor-bzh</strain>
    </source>
</reference>
<dbReference type="PANTHER" id="PTHR35324:SF4">
    <property type="entry name" value="EXPRESSED PROTEIN"/>
    <property type="match status" value="1"/>
</dbReference>
<sequence>MASSSSLAKSNNEGKNKIKIPQDNETPDFVSTHLYIRRIPSTQALDREVVLRRIRQRRRANKVRSVFQLLFGFPFLSKKHEGNNDHDEDDASTVP</sequence>